<dbReference type="AlphaFoldDB" id="A0A9E5DKP4"/>
<sequence>MAKKITPTPVLEGKDAVNFLLEMNRPASEEKKKMLDKIRKKHKPLF</sequence>
<evidence type="ECO:0000313" key="1">
    <source>
        <dbReference type="EMBL" id="MCZ3366523.1"/>
    </source>
</evidence>
<evidence type="ECO:0000313" key="3">
    <source>
        <dbReference type="Proteomes" id="UP001068021"/>
    </source>
</evidence>
<dbReference type="EMBL" id="JAPVER010000020">
    <property type="protein sequence ID" value="MCZ3366523.1"/>
    <property type="molecule type" value="Genomic_DNA"/>
</dbReference>
<accession>A0A9E5DKP4</accession>
<proteinExistence type="predicted"/>
<organism evidence="1 3">
    <name type="scientific">Methanobacterium veterum</name>
    <dbReference type="NCBI Taxonomy" id="408577"/>
    <lineage>
        <taxon>Archaea</taxon>
        <taxon>Methanobacteriati</taxon>
        <taxon>Methanobacteriota</taxon>
        <taxon>Methanomada group</taxon>
        <taxon>Methanobacteria</taxon>
        <taxon>Methanobacteriales</taxon>
        <taxon>Methanobacteriaceae</taxon>
        <taxon>Methanobacterium</taxon>
    </lineage>
</organism>
<dbReference type="Proteomes" id="UP001074446">
    <property type="component" value="Unassembled WGS sequence"/>
</dbReference>
<reference evidence="1" key="1">
    <citation type="submission" date="2022-12" db="EMBL/GenBank/DDBJ databases">
        <title>Reclassification of two methanogenic archaea species isolated from the Kolyma lowland permafrost.</title>
        <authorList>
            <person name="Trubitsyn V.E."/>
            <person name="Rivkina E.M."/>
            <person name="Shcherbakova V.A."/>
        </authorList>
    </citation>
    <scope>NUCLEOTIDE SEQUENCE</scope>
    <source>
        <strain evidence="1">M2</strain>
        <strain evidence="2">MK4</strain>
    </source>
</reference>
<gene>
    <name evidence="2" type="ORF">O3H35_03895</name>
    <name evidence="1" type="ORF">O3H54_11590</name>
</gene>
<dbReference type="RefSeq" id="WP_169740452.1">
    <property type="nucleotide sequence ID" value="NZ_JAPVER010000020.1"/>
</dbReference>
<evidence type="ECO:0000313" key="2">
    <source>
        <dbReference type="EMBL" id="MCZ3371768.1"/>
    </source>
</evidence>
<protein>
    <submittedName>
        <fullName evidence="1">Uncharacterized protein</fullName>
    </submittedName>
</protein>
<keyword evidence="3" id="KW-1185">Reference proteome</keyword>
<dbReference type="EMBL" id="JAPVES010000027">
    <property type="protein sequence ID" value="MCZ3371768.1"/>
    <property type="molecule type" value="Genomic_DNA"/>
</dbReference>
<dbReference type="Proteomes" id="UP001068021">
    <property type="component" value="Unassembled WGS sequence"/>
</dbReference>
<name>A0A9E5DKP4_9EURY</name>
<comment type="caution">
    <text evidence="1">The sequence shown here is derived from an EMBL/GenBank/DDBJ whole genome shotgun (WGS) entry which is preliminary data.</text>
</comment>